<proteinExistence type="predicted"/>
<reference evidence="2" key="1">
    <citation type="submission" date="2021-04" db="EMBL/GenBank/DDBJ databases">
        <title>The complete genome sequence of Caulobacter sp. S6.</title>
        <authorList>
            <person name="Tang Y."/>
            <person name="Ouyang W."/>
            <person name="Liu Q."/>
            <person name="Huang B."/>
            <person name="Guo Z."/>
            <person name="Lei P."/>
        </authorList>
    </citation>
    <scope>NUCLEOTIDE SEQUENCE</scope>
    <source>
        <strain evidence="2">S6</strain>
    </source>
</reference>
<feature type="transmembrane region" description="Helical" evidence="1">
    <location>
        <begin position="71"/>
        <end position="96"/>
    </location>
</feature>
<dbReference type="EMBL" id="CP073078">
    <property type="protein sequence ID" value="QUD87610.1"/>
    <property type="molecule type" value="Genomic_DNA"/>
</dbReference>
<organism evidence="2 3">
    <name type="scientific">Phenylobacterium montanum</name>
    <dbReference type="NCBI Taxonomy" id="2823693"/>
    <lineage>
        <taxon>Bacteria</taxon>
        <taxon>Pseudomonadati</taxon>
        <taxon>Pseudomonadota</taxon>
        <taxon>Alphaproteobacteria</taxon>
        <taxon>Caulobacterales</taxon>
        <taxon>Caulobacteraceae</taxon>
        <taxon>Phenylobacterium</taxon>
    </lineage>
</organism>
<dbReference type="KEGG" id="caul:KCG34_21580"/>
<dbReference type="Proteomes" id="UP000676409">
    <property type="component" value="Chromosome"/>
</dbReference>
<protein>
    <submittedName>
        <fullName evidence="2">Uncharacterized protein</fullName>
    </submittedName>
</protein>
<name>A0A975FYG9_9CAUL</name>
<dbReference type="RefSeq" id="WP_211937662.1">
    <property type="nucleotide sequence ID" value="NZ_CP073078.1"/>
</dbReference>
<sequence length="130" mass="13736">MSPLTLYLARFFGLACLLMCVLLALRAKSALQAIDEMISNRGLMLLTGIVTLIAGAACVVGHNVWSGGPLPIAVTLLGWLTLIKGAAIVAVPPAVLRKTYKALHYPQNFRVVMAFAAALSAWLAVAAFEA</sequence>
<keyword evidence="1" id="KW-0472">Membrane</keyword>
<keyword evidence="1" id="KW-0812">Transmembrane</keyword>
<feature type="transmembrane region" description="Helical" evidence="1">
    <location>
        <begin position="45"/>
        <end position="65"/>
    </location>
</feature>
<keyword evidence="1" id="KW-1133">Transmembrane helix</keyword>
<evidence type="ECO:0000256" key="1">
    <source>
        <dbReference type="SAM" id="Phobius"/>
    </source>
</evidence>
<evidence type="ECO:0000313" key="2">
    <source>
        <dbReference type="EMBL" id="QUD87610.1"/>
    </source>
</evidence>
<keyword evidence="3" id="KW-1185">Reference proteome</keyword>
<feature type="transmembrane region" description="Helical" evidence="1">
    <location>
        <begin position="6"/>
        <end position="25"/>
    </location>
</feature>
<feature type="transmembrane region" description="Helical" evidence="1">
    <location>
        <begin position="108"/>
        <end position="128"/>
    </location>
</feature>
<accession>A0A975FYG9</accession>
<evidence type="ECO:0000313" key="3">
    <source>
        <dbReference type="Proteomes" id="UP000676409"/>
    </source>
</evidence>
<dbReference type="AlphaFoldDB" id="A0A975FYG9"/>
<gene>
    <name evidence="2" type="ORF">KCG34_21580</name>
</gene>